<dbReference type="InterPro" id="IPR029035">
    <property type="entry name" value="DHS-like_NAD/FAD-binding_dom"/>
</dbReference>
<proteinExistence type="predicted"/>
<evidence type="ECO:0000313" key="1">
    <source>
        <dbReference type="EMBL" id="SMF28170.1"/>
    </source>
</evidence>
<evidence type="ECO:0000313" key="2">
    <source>
        <dbReference type="Proteomes" id="UP000192917"/>
    </source>
</evidence>
<gene>
    <name evidence="1" type="ORF">SAMN05428998_109155</name>
</gene>
<dbReference type="Proteomes" id="UP000192917">
    <property type="component" value="Unassembled WGS sequence"/>
</dbReference>
<keyword evidence="2" id="KW-1185">Reference proteome</keyword>
<organism evidence="1 2">
    <name type="scientific">Tistlia consotensis USBA 355</name>
    <dbReference type="NCBI Taxonomy" id="560819"/>
    <lineage>
        <taxon>Bacteria</taxon>
        <taxon>Pseudomonadati</taxon>
        <taxon>Pseudomonadota</taxon>
        <taxon>Alphaproteobacteria</taxon>
        <taxon>Rhodospirillales</taxon>
        <taxon>Rhodovibrionaceae</taxon>
        <taxon>Tistlia</taxon>
    </lineage>
</organism>
<dbReference type="EMBL" id="FWZX01000009">
    <property type="protein sequence ID" value="SMF28170.1"/>
    <property type="molecule type" value="Genomic_DNA"/>
</dbReference>
<accession>A0A1Y6BUR7</accession>
<dbReference type="RefSeq" id="WP_159460216.1">
    <property type="nucleotide sequence ID" value="NZ_FWZX01000009.1"/>
</dbReference>
<sequence>MVHNSPRPRVLVILGAGSTLHAGSPSTRDIDDLVFGIGDEPIRSVVNRLRAQRTEGNFNFETVLAALEELDDFSVRKGHPTAWSCIGGYLAAFADYLPDFAPVADTSFLSARTQVIGRIKDFVISRTTEASPDALRNFFDQLRAIFDLTVVTLNYDDLIDRAGDWYDGFSAPARANHAGTFDLAGFPQQSAQHSAVLMHLHGSVRFGFPRPSPNPPMEGEVVRYGQPIRGLQVLLHPPRGIAQPTPIIAGDGKDRWMTRACVPFGYYYNAFINTIQACPRVLVAGYGAGDQHVNSWLQEEYPRLHGARRRVVRIDPALLKLPEVAECLNLGGDEGQFPPVDPDQIERIIDFLA</sequence>
<dbReference type="AlphaFoldDB" id="A0A1Y6BUR7"/>
<reference evidence="1 2" key="1">
    <citation type="submission" date="2017-04" db="EMBL/GenBank/DDBJ databases">
        <authorList>
            <person name="Afonso C.L."/>
            <person name="Miller P.J."/>
            <person name="Scott M.A."/>
            <person name="Spackman E."/>
            <person name="Goraichik I."/>
            <person name="Dimitrov K.M."/>
            <person name="Suarez D.L."/>
            <person name="Swayne D.E."/>
        </authorList>
    </citation>
    <scope>NUCLEOTIDE SEQUENCE [LARGE SCALE GENOMIC DNA]</scope>
    <source>
        <strain evidence="1 2">USBA 355</strain>
    </source>
</reference>
<dbReference type="Pfam" id="PF13289">
    <property type="entry name" value="SIR2_2"/>
    <property type="match status" value="1"/>
</dbReference>
<dbReference type="SUPFAM" id="SSF52467">
    <property type="entry name" value="DHS-like NAD/FAD-binding domain"/>
    <property type="match status" value="1"/>
</dbReference>
<protein>
    <submittedName>
        <fullName evidence="1">SIR2-like domain-containing protein</fullName>
    </submittedName>
</protein>
<dbReference type="STRING" id="560819.SAMN05428998_109155"/>
<name>A0A1Y6BUR7_9PROT</name>